<dbReference type="Pfam" id="PF00015">
    <property type="entry name" value="MCPsignal"/>
    <property type="match status" value="1"/>
</dbReference>
<feature type="transmembrane region" description="Helical" evidence="4">
    <location>
        <begin position="12"/>
        <end position="34"/>
    </location>
</feature>
<dbReference type="Pfam" id="PF00672">
    <property type="entry name" value="HAMP"/>
    <property type="match status" value="1"/>
</dbReference>
<dbReference type="Proteomes" id="UP000324646">
    <property type="component" value="Chromosome"/>
</dbReference>
<dbReference type="PROSITE" id="PS50885">
    <property type="entry name" value="HAMP"/>
    <property type="match status" value="1"/>
</dbReference>
<dbReference type="KEGG" id="crs:FQB35_04150"/>
<dbReference type="Gene3D" id="6.10.340.10">
    <property type="match status" value="1"/>
</dbReference>
<dbReference type="InterPro" id="IPR004089">
    <property type="entry name" value="MCPsignal_dom"/>
</dbReference>
<sequence>MLTGISNMKLKYKILILVLVLVFIVISLIGYIVYVNTYKSTEEMVVERLRDQLKIMSATIKQYNKLGYSEIEVRDILRNSIYNDEEFPKNLLIDLAGDGFIFILDRNGNNIVHPALEGQNLIDKKESFKKIFTEKNGMIKYISPKNGEWKLTVFSDDNPYGWVVSATVFRDRIIKKHVIGVLKSIIMVSMPILIMFMIVLTLVIGHQIKPITNIARKLEDIASGEGDLTHVLKVDSKDEIGRLSDSFNRFVNKIRDMIVEISASSENLESICDSLEAIAGEVNVSSEKLSVITSEIAEGATDQANDVITIAEKLTELGEEIHEINEISNIMKEGSIEIKNITLISKDSMNDLQKSNSDNIKASNEINDAIRELYDKAQRISEITEVINGISNQINLLALNASIEAARAGEYGRGFAVVADEVGKLAEESNESTVEIAAIVGEIQKQVTYTRELMDNVLNISESQSKSVKKSKDDFNNVVVSLDGIIEKIDKVNIKITNVYDKKNDILTAIQKCCKYISRNSSINRRGCSICR</sequence>
<evidence type="ECO:0000259" key="5">
    <source>
        <dbReference type="PROSITE" id="PS50111"/>
    </source>
</evidence>
<dbReference type="GO" id="GO:0007165">
    <property type="term" value="P:signal transduction"/>
    <property type="evidence" value="ECO:0007669"/>
    <property type="project" value="UniProtKB-KW"/>
</dbReference>
<evidence type="ECO:0000313" key="8">
    <source>
        <dbReference type="Proteomes" id="UP000324646"/>
    </source>
</evidence>
<evidence type="ECO:0000259" key="6">
    <source>
        <dbReference type="PROSITE" id="PS50885"/>
    </source>
</evidence>
<dbReference type="GO" id="GO:0016020">
    <property type="term" value="C:membrane"/>
    <property type="evidence" value="ECO:0007669"/>
    <property type="project" value="InterPro"/>
</dbReference>
<dbReference type="CDD" id="cd06225">
    <property type="entry name" value="HAMP"/>
    <property type="match status" value="1"/>
</dbReference>
<keyword evidence="4" id="KW-0472">Membrane</keyword>
<keyword evidence="4" id="KW-1133">Transmembrane helix</keyword>
<dbReference type="EMBL" id="CP042243">
    <property type="protein sequence ID" value="QEK11617.1"/>
    <property type="molecule type" value="Genomic_DNA"/>
</dbReference>
<dbReference type="Pfam" id="PF17201">
    <property type="entry name" value="Cache_3-Cache_2"/>
    <property type="match status" value="1"/>
</dbReference>
<accession>A0A5C0SCE8</accession>
<feature type="domain" description="Methyl-accepting transducer" evidence="5">
    <location>
        <begin position="278"/>
        <end position="518"/>
    </location>
</feature>
<dbReference type="SUPFAM" id="SSF58104">
    <property type="entry name" value="Methyl-accepting chemotaxis protein (MCP) signaling domain"/>
    <property type="match status" value="1"/>
</dbReference>
<protein>
    <submittedName>
        <fullName evidence="7">Methyl-accepting chemotaxis protein</fullName>
    </submittedName>
</protein>
<dbReference type="Gene3D" id="3.30.450.20">
    <property type="entry name" value="PAS domain"/>
    <property type="match status" value="1"/>
</dbReference>
<evidence type="ECO:0000256" key="1">
    <source>
        <dbReference type="ARBA" id="ARBA00023224"/>
    </source>
</evidence>
<dbReference type="GO" id="GO:0004888">
    <property type="term" value="F:transmembrane signaling receptor activity"/>
    <property type="evidence" value="ECO:0007669"/>
    <property type="project" value="InterPro"/>
</dbReference>
<dbReference type="SMART" id="SM00304">
    <property type="entry name" value="HAMP"/>
    <property type="match status" value="1"/>
</dbReference>
<dbReference type="CDD" id="cd18774">
    <property type="entry name" value="PDC2_HK_sensor"/>
    <property type="match status" value="1"/>
</dbReference>
<feature type="transmembrane region" description="Helical" evidence="4">
    <location>
        <begin position="180"/>
        <end position="204"/>
    </location>
</feature>
<keyword evidence="1 3" id="KW-0807">Transducer</keyword>
<comment type="similarity">
    <text evidence="2">Belongs to the methyl-accepting chemotaxis (MCP) protein family.</text>
</comment>
<evidence type="ECO:0000256" key="3">
    <source>
        <dbReference type="PROSITE-ProRule" id="PRU00284"/>
    </source>
</evidence>
<dbReference type="PANTHER" id="PTHR32089:SF112">
    <property type="entry name" value="LYSOZYME-LIKE PROTEIN-RELATED"/>
    <property type="match status" value="1"/>
</dbReference>
<reference evidence="7 8" key="1">
    <citation type="submission" date="2019-07" db="EMBL/GenBank/DDBJ databases">
        <title>Complete genome of Crassaminicella thermophila SY095.</title>
        <authorList>
            <person name="Li X."/>
        </authorList>
    </citation>
    <scope>NUCLEOTIDE SEQUENCE [LARGE SCALE GENOMIC DNA]</scope>
    <source>
        <strain evidence="7 8">SY095</strain>
    </source>
</reference>
<feature type="domain" description="HAMP" evidence="6">
    <location>
        <begin position="205"/>
        <end position="259"/>
    </location>
</feature>
<evidence type="ECO:0000256" key="4">
    <source>
        <dbReference type="SAM" id="Phobius"/>
    </source>
</evidence>
<dbReference type="InterPro" id="IPR004090">
    <property type="entry name" value="Chemotax_Me-accpt_rcpt"/>
</dbReference>
<dbReference type="GO" id="GO:0006935">
    <property type="term" value="P:chemotaxis"/>
    <property type="evidence" value="ECO:0007669"/>
    <property type="project" value="InterPro"/>
</dbReference>
<dbReference type="PANTHER" id="PTHR32089">
    <property type="entry name" value="METHYL-ACCEPTING CHEMOTAXIS PROTEIN MCPB"/>
    <property type="match status" value="1"/>
</dbReference>
<dbReference type="OrthoDB" id="9810264at2"/>
<evidence type="ECO:0000256" key="2">
    <source>
        <dbReference type="ARBA" id="ARBA00029447"/>
    </source>
</evidence>
<dbReference type="SMART" id="SM00283">
    <property type="entry name" value="MA"/>
    <property type="match status" value="1"/>
</dbReference>
<organism evidence="7 8">
    <name type="scientific">Crassaminicella thermophila</name>
    <dbReference type="NCBI Taxonomy" id="2599308"/>
    <lineage>
        <taxon>Bacteria</taxon>
        <taxon>Bacillati</taxon>
        <taxon>Bacillota</taxon>
        <taxon>Clostridia</taxon>
        <taxon>Eubacteriales</taxon>
        <taxon>Clostridiaceae</taxon>
        <taxon>Crassaminicella</taxon>
    </lineage>
</organism>
<dbReference type="AlphaFoldDB" id="A0A5C0SCE8"/>
<proteinExistence type="inferred from homology"/>
<dbReference type="PROSITE" id="PS50111">
    <property type="entry name" value="CHEMOTAXIS_TRANSDUC_2"/>
    <property type="match status" value="1"/>
</dbReference>
<evidence type="ECO:0000313" key="7">
    <source>
        <dbReference type="EMBL" id="QEK11617.1"/>
    </source>
</evidence>
<keyword evidence="8" id="KW-1185">Reference proteome</keyword>
<keyword evidence="4" id="KW-0812">Transmembrane</keyword>
<dbReference type="InterPro" id="IPR003660">
    <property type="entry name" value="HAMP_dom"/>
</dbReference>
<dbReference type="Gene3D" id="1.10.287.950">
    <property type="entry name" value="Methyl-accepting chemotaxis protein"/>
    <property type="match status" value="1"/>
</dbReference>
<gene>
    <name evidence="7" type="ORF">FQB35_04150</name>
</gene>
<dbReference type="PRINTS" id="PR00260">
    <property type="entry name" value="CHEMTRNSDUCR"/>
</dbReference>
<dbReference type="InterPro" id="IPR033462">
    <property type="entry name" value="Cache_3-Cache_2"/>
</dbReference>
<name>A0A5C0SCE8_CRATE</name>